<dbReference type="AlphaFoldDB" id="A0A1I6I162"/>
<evidence type="ECO:0008006" key="3">
    <source>
        <dbReference type="Google" id="ProtNLM"/>
    </source>
</evidence>
<dbReference type="EMBL" id="FOYV01000004">
    <property type="protein sequence ID" value="SFR60378.1"/>
    <property type="molecule type" value="Genomic_DNA"/>
</dbReference>
<dbReference type="STRING" id="375760.SAMN04488073_3297"/>
<evidence type="ECO:0000313" key="2">
    <source>
        <dbReference type="Proteomes" id="UP000199290"/>
    </source>
</evidence>
<keyword evidence="2" id="KW-1185">Reference proteome</keyword>
<sequence length="334" mass="36558">MADHPKQARKEAPVVWLLTDNKPGHRNQLKGIGNRLRVLTGAATHWVDATTQSISLWRAVLGAAPRMHAELPHPDLVVAAGTGTHRLLLSLRRLRGVRTLVIMKPGFPLSLVNGAVIPAHDRVPPGPRTLVTEGVINALTPLARITEKREALLLVGGPSPHFDWDDDVLLGQINHLIGQYPDWRWTIATSRRTPGTLQARLDDLSGLRVSVVHPEQTHENWLSHQLAGSRAAWVTPDSMSMVCEAATSAVPTGVFELANRTGSRVAEGVERLVQQGYVARWPDHAIVMAGRNPGNRTLWEADRAARWIVEQKLLPASQAGKRNTFEQSKGGPAP</sequence>
<gene>
    <name evidence="1" type="ORF">SAMN04488073_3297</name>
</gene>
<evidence type="ECO:0000313" key="1">
    <source>
        <dbReference type="EMBL" id="SFR60378.1"/>
    </source>
</evidence>
<dbReference type="SUPFAM" id="SSF53756">
    <property type="entry name" value="UDP-Glycosyltransferase/glycogen phosphorylase"/>
    <property type="match status" value="1"/>
</dbReference>
<protein>
    <recommendedName>
        <fullName evidence="3">Nucleoside-diphosphate sugar epimerase</fullName>
    </recommendedName>
</protein>
<dbReference type="OrthoDB" id="1865at2"/>
<organism evidence="1 2">
    <name type="scientific">Marinobacter gudaonensis</name>
    <dbReference type="NCBI Taxonomy" id="375760"/>
    <lineage>
        <taxon>Bacteria</taxon>
        <taxon>Pseudomonadati</taxon>
        <taxon>Pseudomonadota</taxon>
        <taxon>Gammaproteobacteria</taxon>
        <taxon>Pseudomonadales</taxon>
        <taxon>Marinobacteraceae</taxon>
        <taxon>Marinobacter</taxon>
    </lineage>
</organism>
<dbReference type="RefSeq" id="WP_091992264.1">
    <property type="nucleotide sequence ID" value="NZ_FOYV01000004.1"/>
</dbReference>
<name>A0A1I6I162_9GAMM</name>
<accession>A0A1I6I162</accession>
<dbReference type="Proteomes" id="UP000199290">
    <property type="component" value="Unassembled WGS sequence"/>
</dbReference>
<dbReference type="Pfam" id="PF06258">
    <property type="entry name" value="Mito_fiss_Elm1"/>
    <property type="match status" value="1"/>
</dbReference>
<dbReference type="InterPro" id="IPR009367">
    <property type="entry name" value="Elm1-like"/>
</dbReference>
<reference evidence="2" key="1">
    <citation type="submission" date="2016-10" db="EMBL/GenBank/DDBJ databases">
        <authorList>
            <person name="Varghese N."/>
            <person name="Submissions S."/>
        </authorList>
    </citation>
    <scope>NUCLEOTIDE SEQUENCE [LARGE SCALE GENOMIC DNA]</scope>
    <source>
        <strain evidence="2">CGMCC 1.6294</strain>
    </source>
</reference>
<proteinExistence type="predicted"/>